<dbReference type="EMBL" id="MCFF01000032">
    <property type="protein sequence ID" value="ORZ10004.1"/>
    <property type="molecule type" value="Genomic_DNA"/>
</dbReference>
<evidence type="ECO:0008006" key="5">
    <source>
        <dbReference type="Google" id="ProtNLM"/>
    </source>
</evidence>
<proteinExistence type="predicted"/>
<evidence type="ECO:0000256" key="1">
    <source>
        <dbReference type="SAM" id="SignalP"/>
    </source>
</evidence>
<feature type="signal peptide" evidence="1">
    <location>
        <begin position="1"/>
        <end position="25"/>
    </location>
</feature>
<keyword evidence="1" id="KW-0732">Signal</keyword>
<name>A0A1Y2GYW3_9FUNG</name>
<protein>
    <recommendedName>
        <fullName evidence="5">Extracellular membrane protein CFEM domain-containing protein</fullName>
    </recommendedName>
</protein>
<evidence type="ECO:0000313" key="2">
    <source>
        <dbReference type="EMBL" id="ORZ10004.1"/>
    </source>
</evidence>
<sequence>MHSKSYITLLALVLVLLVGSSMVHAASNMCQGCVDDMAHAVPGCNGIDTSKQASFNELSNKEQQCFCNLGKDVSFLAKCDALCPPGNIEAVQTSLQAAYSVYCNNTKFENGGTSAEGSSNGSGLSALSSPSSASVMYAITAVVLAAVALVPV</sequence>
<feature type="chain" id="PRO_5011907745" description="Extracellular membrane protein CFEM domain-containing protein" evidence="1">
    <location>
        <begin position="26"/>
        <end position="152"/>
    </location>
</feature>
<dbReference type="AlphaFoldDB" id="A0A1Y2GYW3"/>
<dbReference type="Proteomes" id="UP000193648">
    <property type="component" value="Unassembled WGS sequence"/>
</dbReference>
<evidence type="ECO:0000313" key="3">
    <source>
        <dbReference type="EMBL" id="ORZ27456.1"/>
    </source>
</evidence>
<dbReference type="InParanoid" id="A0A1Y2GYW3"/>
<dbReference type="RefSeq" id="XP_021885183.1">
    <property type="nucleotide sequence ID" value="XM_022022965.1"/>
</dbReference>
<accession>A0A1Y2GYW3</accession>
<evidence type="ECO:0000313" key="4">
    <source>
        <dbReference type="Proteomes" id="UP000193648"/>
    </source>
</evidence>
<dbReference type="EMBL" id="MCFF01000004">
    <property type="protein sequence ID" value="ORZ27456.1"/>
    <property type="molecule type" value="Genomic_DNA"/>
</dbReference>
<reference evidence="3 4" key="1">
    <citation type="submission" date="2016-07" db="EMBL/GenBank/DDBJ databases">
        <title>Pervasive Adenine N6-methylation of Active Genes in Fungi.</title>
        <authorList>
            <consortium name="DOE Joint Genome Institute"/>
            <person name="Mondo S.J."/>
            <person name="Dannebaum R.O."/>
            <person name="Kuo R.C."/>
            <person name="Labutti K."/>
            <person name="Haridas S."/>
            <person name="Kuo A."/>
            <person name="Salamov A."/>
            <person name="Ahrendt S.R."/>
            <person name="Lipzen A."/>
            <person name="Sullivan W."/>
            <person name="Andreopoulos W.B."/>
            <person name="Clum A."/>
            <person name="Lindquist E."/>
            <person name="Daum C."/>
            <person name="Ramamoorthy G.K."/>
            <person name="Gryganskyi A."/>
            <person name="Culley D."/>
            <person name="Magnuson J.K."/>
            <person name="James T.Y."/>
            <person name="O'Malley M.A."/>
            <person name="Stajich J.E."/>
            <person name="Spatafora J.W."/>
            <person name="Visel A."/>
            <person name="Grigoriev I.V."/>
        </authorList>
    </citation>
    <scope>NUCLEOTIDE SEQUENCE [LARGE SCALE GENOMIC DNA]</scope>
    <source>
        <strain evidence="3 4">NRRL 3116</strain>
    </source>
</reference>
<keyword evidence="4" id="KW-1185">Reference proteome</keyword>
<dbReference type="OrthoDB" id="2442852at2759"/>
<organism evidence="3 4">
    <name type="scientific">Lobosporangium transversale</name>
    <dbReference type="NCBI Taxonomy" id="64571"/>
    <lineage>
        <taxon>Eukaryota</taxon>
        <taxon>Fungi</taxon>
        <taxon>Fungi incertae sedis</taxon>
        <taxon>Mucoromycota</taxon>
        <taxon>Mortierellomycotina</taxon>
        <taxon>Mortierellomycetes</taxon>
        <taxon>Mortierellales</taxon>
        <taxon>Mortierellaceae</taxon>
        <taxon>Lobosporangium</taxon>
    </lineage>
</organism>
<dbReference type="GeneID" id="33564809"/>
<comment type="caution">
    <text evidence="3">The sequence shown here is derived from an EMBL/GenBank/DDBJ whole genome shotgun (WGS) entry which is preliminary data.</text>
</comment>
<gene>
    <name evidence="3" type="ORF">BCR41DRAFT_346798</name>
    <name evidence="2" type="ORF">BCR41DRAFT_358070</name>
</gene>